<feature type="compositionally biased region" description="Polar residues" evidence="1">
    <location>
        <begin position="93"/>
        <end position="106"/>
    </location>
</feature>
<evidence type="ECO:0000313" key="2">
    <source>
        <dbReference type="EMBL" id="KAK0059819.1"/>
    </source>
</evidence>
<keyword evidence="3" id="KW-1185">Reference proteome</keyword>
<gene>
    <name evidence="2" type="ORF">Bpfe_010678</name>
</gene>
<feature type="compositionally biased region" description="Basic and acidic residues" evidence="1">
    <location>
        <begin position="77"/>
        <end position="86"/>
    </location>
</feature>
<evidence type="ECO:0000313" key="3">
    <source>
        <dbReference type="Proteomes" id="UP001233172"/>
    </source>
</evidence>
<dbReference type="EMBL" id="JASAOG010000039">
    <property type="protein sequence ID" value="KAK0059819.1"/>
    <property type="molecule type" value="Genomic_DNA"/>
</dbReference>
<dbReference type="AlphaFoldDB" id="A0AAD8BS58"/>
<comment type="caution">
    <text evidence="2">The sequence shown here is derived from an EMBL/GenBank/DDBJ whole genome shotgun (WGS) entry which is preliminary data.</text>
</comment>
<dbReference type="Proteomes" id="UP001233172">
    <property type="component" value="Unassembled WGS sequence"/>
</dbReference>
<reference evidence="2" key="1">
    <citation type="journal article" date="2023" name="PLoS Negl. Trop. Dis.">
        <title>A genome sequence for Biomphalaria pfeifferi, the major vector snail for the human-infecting parasite Schistosoma mansoni.</title>
        <authorList>
            <person name="Bu L."/>
            <person name="Lu L."/>
            <person name="Laidemitt M.R."/>
            <person name="Zhang S.M."/>
            <person name="Mutuku M."/>
            <person name="Mkoji G."/>
            <person name="Steinauer M."/>
            <person name="Loker E.S."/>
        </authorList>
    </citation>
    <scope>NUCLEOTIDE SEQUENCE</scope>
    <source>
        <strain evidence="2">KasaAsao</strain>
    </source>
</reference>
<organism evidence="2 3">
    <name type="scientific">Biomphalaria pfeifferi</name>
    <name type="common">Bloodfluke planorb</name>
    <name type="synonym">Freshwater snail</name>
    <dbReference type="NCBI Taxonomy" id="112525"/>
    <lineage>
        <taxon>Eukaryota</taxon>
        <taxon>Metazoa</taxon>
        <taxon>Spiralia</taxon>
        <taxon>Lophotrochozoa</taxon>
        <taxon>Mollusca</taxon>
        <taxon>Gastropoda</taxon>
        <taxon>Heterobranchia</taxon>
        <taxon>Euthyneura</taxon>
        <taxon>Panpulmonata</taxon>
        <taxon>Hygrophila</taxon>
        <taxon>Lymnaeoidea</taxon>
        <taxon>Planorbidae</taxon>
        <taxon>Biomphalaria</taxon>
    </lineage>
</organism>
<proteinExistence type="predicted"/>
<evidence type="ECO:0000256" key="1">
    <source>
        <dbReference type="SAM" id="MobiDB-lite"/>
    </source>
</evidence>
<feature type="region of interest" description="Disordered" evidence="1">
    <location>
        <begin position="62"/>
        <end position="113"/>
    </location>
</feature>
<accession>A0AAD8BS58</accession>
<name>A0AAD8BS58_BIOPF</name>
<reference evidence="2" key="2">
    <citation type="submission" date="2023-04" db="EMBL/GenBank/DDBJ databases">
        <authorList>
            <person name="Bu L."/>
            <person name="Lu L."/>
            <person name="Laidemitt M.R."/>
            <person name="Zhang S.M."/>
            <person name="Mutuku M."/>
            <person name="Mkoji G."/>
            <person name="Steinauer M."/>
            <person name="Loker E.S."/>
        </authorList>
    </citation>
    <scope>NUCLEOTIDE SEQUENCE</scope>
    <source>
        <strain evidence="2">KasaAsao</strain>
        <tissue evidence="2">Whole Snail</tissue>
    </source>
</reference>
<feature type="compositionally biased region" description="Polar residues" evidence="1">
    <location>
        <begin position="62"/>
        <end position="76"/>
    </location>
</feature>
<sequence length="113" mass="12466">MGCGASSVYSGTKGALQHTNRNIRINIIEATSIIDYEDTDTISSRRQTPVISWQSQVQPIASDKLSNTLPKVMTSQEDSRNNETVERPPSPVPQNTKLLHRTSASSLVIKKNE</sequence>
<protein>
    <submittedName>
        <fullName evidence="2">Uncharacterized protein</fullName>
    </submittedName>
</protein>